<protein>
    <submittedName>
        <fullName evidence="3">DUF4350 domain-containing protein</fullName>
    </submittedName>
</protein>
<evidence type="ECO:0000256" key="1">
    <source>
        <dbReference type="SAM" id="Phobius"/>
    </source>
</evidence>
<keyword evidence="1" id="KW-0812">Transmembrane</keyword>
<comment type="caution">
    <text evidence="3">The sequence shown here is derived from an EMBL/GenBank/DDBJ whole genome shotgun (WGS) entry which is preliminary data.</text>
</comment>
<keyword evidence="1" id="KW-1133">Transmembrane helix</keyword>
<keyword evidence="1" id="KW-0472">Membrane</keyword>
<evidence type="ECO:0000259" key="2">
    <source>
        <dbReference type="Pfam" id="PF14258"/>
    </source>
</evidence>
<feature type="domain" description="DUF4350" evidence="2">
    <location>
        <begin position="43"/>
        <end position="251"/>
    </location>
</feature>
<sequence>MILFEWVSDGRNRWPQLLVVGYGIVVSIAILIALVTSTATFGPYNYGWDGTSEFRGQVEASPDTELEFVHETDRYGDVPETETVAFVIAPETSYAEDDAERIGRFVEAGGTLVVLENFGPHSDELLGEIGADSRIDGQLLRDDISYDGGPTMPIATDIEDGTHTSSVDQLTLNHATAIEPGDATVLVRTSEFAYLVEDGGEELSENVQFETSPVVTSEAIGDGTVVVVGDPSLLINTMLERPDNARFVENLHADKSVVILDVTHTEEIPPLIELLFTIREHVPLQIAAGLVGIGLIGVLSRRAGDSSSGFTR</sequence>
<dbReference type="Pfam" id="PF14258">
    <property type="entry name" value="DUF4350"/>
    <property type="match status" value="1"/>
</dbReference>
<gene>
    <name evidence="3" type="ORF">D8Y22_12440</name>
</gene>
<evidence type="ECO:0000313" key="3">
    <source>
        <dbReference type="EMBL" id="THE64447.1"/>
    </source>
</evidence>
<dbReference type="OrthoDB" id="372296at2157"/>
<keyword evidence="4" id="KW-1185">Reference proteome</keyword>
<evidence type="ECO:0000313" key="4">
    <source>
        <dbReference type="Proteomes" id="UP000318864"/>
    </source>
</evidence>
<proteinExistence type="predicted"/>
<dbReference type="InterPro" id="IPR029062">
    <property type="entry name" value="Class_I_gatase-like"/>
</dbReference>
<dbReference type="InterPro" id="IPR025646">
    <property type="entry name" value="DUF4350"/>
</dbReference>
<name>A0A4V3VL72_9EURY</name>
<organism evidence="3 4">
    <name type="scientific">Salinadaptatus halalkaliphilus</name>
    <dbReference type="NCBI Taxonomy" id="2419781"/>
    <lineage>
        <taxon>Archaea</taxon>
        <taxon>Methanobacteriati</taxon>
        <taxon>Methanobacteriota</taxon>
        <taxon>Stenosarchaea group</taxon>
        <taxon>Halobacteria</taxon>
        <taxon>Halobacteriales</taxon>
        <taxon>Natrialbaceae</taxon>
        <taxon>Salinadaptatus</taxon>
    </lineage>
</organism>
<dbReference type="EMBL" id="RBZW01000032">
    <property type="protein sequence ID" value="THE64447.1"/>
    <property type="molecule type" value="Genomic_DNA"/>
</dbReference>
<dbReference type="RefSeq" id="WP_141465013.1">
    <property type="nucleotide sequence ID" value="NZ_RBZW01000032.1"/>
</dbReference>
<dbReference type="AlphaFoldDB" id="A0A4V3VL72"/>
<dbReference type="Gene3D" id="3.40.50.880">
    <property type="match status" value="1"/>
</dbReference>
<accession>A0A4V3VL72</accession>
<reference evidence="3 4" key="1">
    <citation type="submission" date="2018-10" db="EMBL/GenBank/DDBJ databases">
        <title>Natronolimnobius sp. XQ-INN 246 isolated from Inner Mongolia Autonomous Region of China.</title>
        <authorList>
            <person name="Xue Q."/>
        </authorList>
    </citation>
    <scope>NUCLEOTIDE SEQUENCE [LARGE SCALE GENOMIC DNA]</scope>
    <source>
        <strain evidence="3 4">XQ-INN 246</strain>
    </source>
</reference>
<dbReference type="Proteomes" id="UP000318864">
    <property type="component" value="Unassembled WGS sequence"/>
</dbReference>
<feature type="transmembrane region" description="Helical" evidence="1">
    <location>
        <begin position="14"/>
        <end position="35"/>
    </location>
</feature>